<dbReference type="GO" id="GO:0140933">
    <property type="term" value="F:5'-(N(7)-methylguanosine 5'-triphospho)-[mRNA] hydrolase activity"/>
    <property type="evidence" value="ECO:0007669"/>
    <property type="project" value="UniProtKB-EC"/>
</dbReference>
<feature type="compositionally biased region" description="Polar residues" evidence="9">
    <location>
        <begin position="904"/>
        <end position="919"/>
    </location>
</feature>
<dbReference type="PANTHER" id="PTHR23114">
    <property type="entry name" value="M7GPPPN-MRNA HYDROLASE"/>
    <property type="match status" value="1"/>
</dbReference>
<evidence type="ECO:0000256" key="7">
    <source>
        <dbReference type="ARBA" id="ARBA00022884"/>
    </source>
</evidence>
<keyword evidence="12" id="KW-1185">Reference proteome</keyword>
<evidence type="ECO:0000256" key="4">
    <source>
        <dbReference type="ARBA" id="ARBA00022490"/>
    </source>
</evidence>
<feature type="compositionally biased region" description="Gly residues" evidence="9">
    <location>
        <begin position="652"/>
        <end position="665"/>
    </location>
</feature>
<feature type="compositionally biased region" description="Low complexity" evidence="9">
    <location>
        <begin position="498"/>
        <end position="520"/>
    </location>
</feature>
<feature type="compositionally biased region" description="Polar residues" evidence="9">
    <location>
        <begin position="1122"/>
        <end position="1140"/>
    </location>
</feature>
<feature type="region of interest" description="Disordered" evidence="9">
    <location>
        <begin position="994"/>
        <end position="1141"/>
    </location>
</feature>
<feature type="compositionally biased region" description="Low complexity" evidence="9">
    <location>
        <begin position="724"/>
        <end position="752"/>
    </location>
</feature>
<feature type="compositionally biased region" description="Polar residues" evidence="9">
    <location>
        <begin position="521"/>
        <end position="533"/>
    </location>
</feature>
<dbReference type="InterPro" id="IPR036189">
    <property type="entry name" value="DCP2_BoxA_sf"/>
</dbReference>
<dbReference type="InterPro" id="IPR015797">
    <property type="entry name" value="NUDIX_hydrolase-like_dom_sf"/>
</dbReference>
<feature type="domain" description="Nudix hydrolase" evidence="10">
    <location>
        <begin position="95"/>
        <end position="238"/>
    </location>
</feature>
<feature type="region of interest" description="Disordered" evidence="9">
    <location>
        <begin position="215"/>
        <end position="234"/>
    </location>
</feature>
<feature type="compositionally biased region" description="Pro residues" evidence="9">
    <location>
        <begin position="571"/>
        <end position="584"/>
    </location>
</feature>
<dbReference type="Gene3D" id="3.90.79.10">
    <property type="entry name" value="Nucleoside Triphosphate Pyrophosphohydrolase"/>
    <property type="match status" value="1"/>
</dbReference>
<evidence type="ECO:0000256" key="3">
    <source>
        <dbReference type="ARBA" id="ARBA00005279"/>
    </source>
</evidence>
<reference evidence="11 12" key="1">
    <citation type="submission" date="2024-01" db="EMBL/GenBank/DDBJ databases">
        <authorList>
            <person name="Allen C."/>
            <person name="Tagirdzhanova G."/>
        </authorList>
    </citation>
    <scope>NUCLEOTIDE SEQUENCE [LARGE SCALE GENOMIC DNA]</scope>
</reference>
<dbReference type="InterPro" id="IPR044099">
    <property type="entry name" value="Dcp2_NUDIX"/>
</dbReference>
<evidence type="ECO:0000259" key="10">
    <source>
        <dbReference type="PROSITE" id="PS51462"/>
    </source>
</evidence>
<keyword evidence="7" id="KW-0694">RNA-binding</keyword>
<feature type="region of interest" description="Disordered" evidence="9">
    <location>
        <begin position="498"/>
        <end position="584"/>
    </location>
</feature>
<gene>
    <name evidence="11" type="primary">DCP2</name>
    <name evidence="11" type="ORF">SBRCBS47491_005161</name>
</gene>
<organism evidence="11 12">
    <name type="scientific">Sporothrix bragantina</name>
    <dbReference type="NCBI Taxonomy" id="671064"/>
    <lineage>
        <taxon>Eukaryota</taxon>
        <taxon>Fungi</taxon>
        <taxon>Dikarya</taxon>
        <taxon>Ascomycota</taxon>
        <taxon>Pezizomycotina</taxon>
        <taxon>Sordariomycetes</taxon>
        <taxon>Sordariomycetidae</taxon>
        <taxon>Ophiostomatales</taxon>
        <taxon>Ophiostomataceae</taxon>
        <taxon>Sporothrix</taxon>
    </lineage>
</organism>
<comment type="cofactor">
    <cofactor evidence="1">
        <name>Mn(2+)</name>
        <dbReference type="ChEBI" id="CHEBI:29035"/>
    </cofactor>
</comment>
<dbReference type="InterPro" id="IPR007722">
    <property type="entry name" value="DCP2_BoxA"/>
</dbReference>
<evidence type="ECO:0000256" key="9">
    <source>
        <dbReference type="SAM" id="MobiDB-lite"/>
    </source>
</evidence>
<sequence length="1155" mass="125504">MTSQKMKLNDWLDDLCVRFIINLPQADLASMARICFQVEEAHWFYDDFIRPLDRSLPAMSLRIFCLAIFKRCPLLAPFPIETHIMAFEEFLKYKTSIPVRGAILLNEAMDMALLVKGWKKGANWSFPKGKINMDEDDLDCAVREVDEETGFDIRAAGLVPPPKDVKYIETTFRDQQIRLYVFRNVPMDTHFEPKTRKEIGGIQWYKIDDLPTYRKKTNGGHGHETDDPSHNSTNNKFYMVAQFTGQLKKWISQQRKKDAIRAGKEYLVPQTSLAEDPYTEDEGNALPEAVQNPPSGIAGDPTQILADASRELRQMLRMPPLPSDQPPAVDPSTAGYTDPNQNRANALLAVLQKGGSAPLSATPPGVNGGMSLNHLLAQVSQPNAHAPPPQHQQHMQQYQPQQAPYPQQQPPPPQYQQHQQQHQQPPPPFHQQMPQPGPPMQGQQSQPSLGYNQYAAPLFSPQQQQILQQHQAQAQQQAYNKAQLAQQNQHLQQRFQLQHPPQGQQPPQKFPFPGQQQPLPEQNTNPFAPNPQSQSPPPYAANGNNTQGQSQAQAQAHAQAQAAAAAFRSPQNPPPPIPLLHPQPLPPVVQKALFARELLVSPDVSGHQNNMMMPPPPPPPQQYRGQQPPLSNHAAALLSAFKKDDPSASPTGGAGPEAGGSGAPGAPGWSQQQQQQQQAPPQQQPNQQQHPRHVSHNVPPNPAQQLQQQQQPYATLPHSHQLHGARPQPAPQQQPYGAQQAQVQAQPNPAGGASNGLALNVYLPTNAPPTANSALQSQLLSRPTKHTDQHINSLLGMFNKQAAPAPTSQATALDAATGPPVPPQHTSLGHNARPAQAPGAPQGVTAQRTVYSATTISSAQGIQEPRQAQAIEAAVRANGGPIEMNAELNLPFGALSLLTRPKNQDGSNSNNAADRSQHPSTYASPIVELPASTTHVQNPPPAVAQQAMQLLASAANRQQLDSSSERRPSTRGSQQQQQQQYVNAPAVTATLPSHGAAIRRPSHASSSSTAPVEGGPFALGDAHQQHQQHHQHQQQANMPRPDTNPEQKQKLLSLFSKQPQMSPGAGRNPLASHPPPPHAHHTQHTPPVPGSSRGSMDRANLAPPVGHAMTGMDTLAAAPTDGMSNATSRRGSQTPISPANRSFLLGYLASVSGNQ</sequence>
<keyword evidence="4" id="KW-0963">Cytoplasm</keyword>
<dbReference type="InterPro" id="IPR000086">
    <property type="entry name" value="NUDIX_hydrolase_dom"/>
</dbReference>
<proteinExistence type="inferred from homology"/>
<dbReference type="CDD" id="cd03672">
    <property type="entry name" value="NUDIX_Dcp2p_Nudt20"/>
    <property type="match status" value="1"/>
</dbReference>
<protein>
    <submittedName>
        <fullName evidence="11">mRNA-decapping enzyme subunit 2</fullName>
        <ecNumber evidence="11">3.6.1.62</ecNumber>
    </submittedName>
</protein>
<comment type="subcellular location">
    <subcellularLocation>
        <location evidence="2">Cytoplasm</location>
    </subcellularLocation>
</comment>
<evidence type="ECO:0000256" key="1">
    <source>
        <dbReference type="ARBA" id="ARBA00001936"/>
    </source>
</evidence>
<evidence type="ECO:0000313" key="11">
    <source>
        <dbReference type="EMBL" id="CAK7223300.1"/>
    </source>
</evidence>
<feature type="compositionally biased region" description="Pro residues" evidence="9">
    <location>
        <begin position="424"/>
        <end position="439"/>
    </location>
</feature>
<dbReference type="PROSITE" id="PS00893">
    <property type="entry name" value="NUDIX_BOX"/>
    <property type="match status" value="1"/>
</dbReference>
<evidence type="ECO:0000256" key="6">
    <source>
        <dbReference type="ARBA" id="ARBA00022801"/>
    </source>
</evidence>
<keyword evidence="6 11" id="KW-0378">Hydrolase</keyword>
<dbReference type="SUPFAM" id="SSF55811">
    <property type="entry name" value="Nudix"/>
    <property type="match status" value="1"/>
</dbReference>
<accession>A0ABP0BUG2</accession>
<dbReference type="PROSITE" id="PS51462">
    <property type="entry name" value="NUDIX"/>
    <property type="match status" value="1"/>
</dbReference>
<evidence type="ECO:0000256" key="5">
    <source>
        <dbReference type="ARBA" id="ARBA00022723"/>
    </source>
</evidence>
<dbReference type="Proteomes" id="UP001642406">
    <property type="component" value="Unassembled WGS sequence"/>
</dbReference>
<dbReference type="SUPFAM" id="SSF140586">
    <property type="entry name" value="Dcp2 domain-like"/>
    <property type="match status" value="1"/>
</dbReference>
<dbReference type="Pfam" id="PF05026">
    <property type="entry name" value="DCP2"/>
    <property type="match status" value="1"/>
</dbReference>
<dbReference type="EMBL" id="CAWUHC010000043">
    <property type="protein sequence ID" value="CAK7223300.1"/>
    <property type="molecule type" value="Genomic_DNA"/>
</dbReference>
<dbReference type="PANTHER" id="PTHR23114:SF17">
    <property type="entry name" value="M7GPPPN-MRNA HYDROLASE"/>
    <property type="match status" value="1"/>
</dbReference>
<feature type="compositionally biased region" description="Low complexity" evidence="9">
    <location>
        <begin position="666"/>
        <end position="689"/>
    </location>
</feature>
<feature type="region of interest" description="Disordered" evidence="9">
    <location>
        <begin position="899"/>
        <end position="919"/>
    </location>
</feature>
<dbReference type="Gene3D" id="1.10.10.1050">
    <property type="entry name" value="Dcp2, box A domain"/>
    <property type="match status" value="1"/>
</dbReference>
<evidence type="ECO:0000256" key="8">
    <source>
        <dbReference type="ARBA" id="ARBA00023211"/>
    </source>
</evidence>
<comment type="caution">
    <text evidence="11">The sequence shown here is derived from an EMBL/GenBank/DDBJ whole genome shotgun (WGS) entry which is preliminary data.</text>
</comment>
<feature type="region of interest" description="Disordered" evidence="9">
    <location>
        <begin position="954"/>
        <end position="982"/>
    </location>
</feature>
<feature type="compositionally biased region" description="Low complexity" evidence="9">
    <location>
        <begin position="834"/>
        <end position="843"/>
    </location>
</feature>
<feature type="region of interest" description="Disordered" evidence="9">
    <location>
        <begin position="381"/>
        <end position="448"/>
    </location>
</feature>
<feature type="region of interest" description="Disordered" evidence="9">
    <location>
        <begin position="803"/>
        <end position="846"/>
    </location>
</feature>
<dbReference type="Pfam" id="PF00293">
    <property type="entry name" value="NUDIX"/>
    <property type="match status" value="1"/>
</dbReference>
<evidence type="ECO:0000256" key="2">
    <source>
        <dbReference type="ARBA" id="ARBA00004496"/>
    </source>
</evidence>
<dbReference type="SMART" id="SM01125">
    <property type="entry name" value="DCP2"/>
    <property type="match status" value="1"/>
</dbReference>
<feature type="compositionally biased region" description="Low complexity" evidence="9">
    <location>
        <begin position="391"/>
        <end position="406"/>
    </location>
</feature>
<feature type="region of interest" description="Disordered" evidence="9">
    <location>
        <begin position="318"/>
        <end position="340"/>
    </location>
</feature>
<feature type="region of interest" description="Disordered" evidence="9">
    <location>
        <begin position="604"/>
        <end position="752"/>
    </location>
</feature>
<feature type="compositionally biased region" description="Pro residues" evidence="9">
    <location>
        <begin position="319"/>
        <end position="329"/>
    </location>
</feature>
<dbReference type="EC" id="3.6.1.62" evidence="11"/>
<evidence type="ECO:0000313" key="12">
    <source>
        <dbReference type="Proteomes" id="UP001642406"/>
    </source>
</evidence>
<comment type="similarity">
    <text evidence="3">Belongs to the Nudix hydrolase family. DCP2 subfamily.</text>
</comment>
<feature type="compositionally biased region" description="Low complexity" evidence="9">
    <location>
        <begin position="540"/>
        <end position="566"/>
    </location>
</feature>
<dbReference type="InterPro" id="IPR020084">
    <property type="entry name" value="NUDIX_hydrolase_CS"/>
</dbReference>
<feature type="compositionally biased region" description="Low complexity" evidence="9">
    <location>
        <begin position="803"/>
        <end position="812"/>
    </location>
</feature>
<keyword evidence="5" id="KW-0479">Metal-binding</keyword>
<name>A0ABP0BUG2_9PEZI</name>
<keyword evidence="8" id="KW-0464">Manganese</keyword>